<dbReference type="Proteomes" id="UP000261480">
    <property type="component" value="Unplaced"/>
</dbReference>
<dbReference type="PROSITE" id="PS00270">
    <property type="entry name" value="ENDOTHELIN"/>
    <property type="match status" value="2"/>
</dbReference>
<dbReference type="GO" id="GO:0005179">
    <property type="term" value="F:hormone activity"/>
    <property type="evidence" value="ECO:0007669"/>
    <property type="project" value="TreeGrafter"/>
</dbReference>
<organism evidence="10 11">
    <name type="scientific">Poecilia mexicana</name>
    <dbReference type="NCBI Taxonomy" id="48701"/>
    <lineage>
        <taxon>Eukaryota</taxon>
        <taxon>Metazoa</taxon>
        <taxon>Chordata</taxon>
        <taxon>Craniata</taxon>
        <taxon>Vertebrata</taxon>
        <taxon>Euteleostomi</taxon>
        <taxon>Actinopterygii</taxon>
        <taxon>Neopterygii</taxon>
        <taxon>Teleostei</taxon>
        <taxon>Neoteleostei</taxon>
        <taxon>Acanthomorphata</taxon>
        <taxon>Ovalentaria</taxon>
        <taxon>Atherinomorphae</taxon>
        <taxon>Cyprinodontiformes</taxon>
        <taxon>Poeciliidae</taxon>
        <taxon>Poeciliinae</taxon>
        <taxon>Poecilia</taxon>
    </lineage>
</organism>
<evidence type="ECO:0000313" key="10">
    <source>
        <dbReference type="Ensembl" id="ENSPMEP00000034629.1"/>
    </source>
</evidence>
<comment type="similarity">
    <text evidence="2">Belongs to the endothelin/sarafotoxin family.</text>
</comment>
<reference evidence="10" key="2">
    <citation type="submission" date="2025-09" db="UniProtKB">
        <authorList>
            <consortium name="Ensembl"/>
        </authorList>
    </citation>
    <scope>IDENTIFICATION</scope>
</reference>
<dbReference type="Pfam" id="PF00322">
    <property type="entry name" value="Endothelin"/>
    <property type="match status" value="1"/>
</dbReference>
<dbReference type="STRING" id="48701.ENSPMEP00000034629"/>
<feature type="region of interest" description="Disordered" evidence="8">
    <location>
        <begin position="144"/>
        <end position="169"/>
    </location>
</feature>
<dbReference type="PRINTS" id="PR00365">
    <property type="entry name" value="ENDOTHELIN"/>
</dbReference>
<dbReference type="GO" id="GO:0006874">
    <property type="term" value="P:intracellular calcium ion homeostasis"/>
    <property type="evidence" value="ECO:0007669"/>
    <property type="project" value="TreeGrafter"/>
</dbReference>
<sequence length="207" mass="23119">MWSQRNRIHAQLRFLCGLFLISQKMDFKLWISALCVTLCAALCAPAAETRSAAPASAQRHVRYKRCSCATFLDKECVYFCHLDIIWVNTPERVVSYGLGNAPRAKRDLSVSTAITRAPRCRCLHGNDNSCVNFCLRSEMATGARMRSPGHARTEDTGEPDRSEGASAAGRVQPAVFGAVRRIRLMLEKWPARRHHRARAWQGDSAAS</sequence>
<evidence type="ECO:0000256" key="3">
    <source>
        <dbReference type="ARBA" id="ARBA00022525"/>
    </source>
</evidence>
<evidence type="ECO:0000256" key="7">
    <source>
        <dbReference type="ARBA" id="ARBA00046081"/>
    </source>
</evidence>
<evidence type="ECO:0000256" key="4">
    <source>
        <dbReference type="ARBA" id="ARBA00022858"/>
    </source>
</evidence>
<dbReference type="GO" id="GO:0031708">
    <property type="term" value="F:endothelin B receptor binding"/>
    <property type="evidence" value="ECO:0007669"/>
    <property type="project" value="TreeGrafter"/>
</dbReference>
<feature type="domain" description="Endothelin-like toxin" evidence="9">
    <location>
        <begin position="65"/>
        <end position="86"/>
    </location>
</feature>
<feature type="compositionally biased region" description="Basic and acidic residues" evidence="8">
    <location>
        <begin position="151"/>
        <end position="163"/>
    </location>
</feature>
<keyword evidence="11" id="KW-1185">Reference proteome</keyword>
<evidence type="ECO:0000313" key="11">
    <source>
        <dbReference type="Proteomes" id="UP000261480"/>
    </source>
</evidence>
<protein>
    <recommendedName>
        <fullName evidence="6">Endothelin-1</fullName>
    </recommendedName>
</protein>
<dbReference type="InterPro" id="IPR020475">
    <property type="entry name" value="Endothelin"/>
</dbReference>
<name>A0A3B3Z535_9TELE</name>
<evidence type="ECO:0000259" key="9">
    <source>
        <dbReference type="SMART" id="SM00272"/>
    </source>
</evidence>
<evidence type="ECO:0000256" key="6">
    <source>
        <dbReference type="ARBA" id="ARBA00040197"/>
    </source>
</evidence>
<reference evidence="10" key="1">
    <citation type="submission" date="2025-08" db="UniProtKB">
        <authorList>
            <consortium name="Ensembl"/>
        </authorList>
    </citation>
    <scope>IDENTIFICATION</scope>
</reference>
<evidence type="ECO:0000256" key="2">
    <source>
        <dbReference type="ARBA" id="ARBA00010959"/>
    </source>
</evidence>
<evidence type="ECO:0000256" key="1">
    <source>
        <dbReference type="ARBA" id="ARBA00004613"/>
    </source>
</evidence>
<dbReference type="PANTHER" id="PTHR13874:SF10">
    <property type="entry name" value="ENDOTHELIN-1"/>
    <property type="match status" value="1"/>
</dbReference>
<keyword evidence="4" id="KW-0838">Vasoactive</keyword>
<comment type="subcellular location">
    <subcellularLocation>
        <location evidence="1">Secreted</location>
    </subcellularLocation>
</comment>
<dbReference type="Ensembl" id="ENSPMET00000030496.1">
    <property type="protein sequence ID" value="ENSPMEP00000034629.1"/>
    <property type="gene ID" value="ENSPMEG00000023982.1"/>
</dbReference>
<dbReference type="AlphaFoldDB" id="A0A3B3Z535"/>
<dbReference type="InterPro" id="IPR001928">
    <property type="entry name" value="Endothln-like_toxin"/>
</dbReference>
<evidence type="ECO:0000256" key="5">
    <source>
        <dbReference type="ARBA" id="ARBA00023322"/>
    </source>
</evidence>
<proteinExistence type="inferred from homology"/>
<comment type="function">
    <text evidence="7">Endothelins are endothelium-derived vasoconstrictor peptides. Probable ligand for G-protein coupled receptors EDNRA and EDNRB which activates PTK2B, BCAR1, BCAR3 and, GTPases RAP1 and RHOA cascade in glomerular mesangial cells. Also binds the DEAR/FBXW7-AS1 receptor. Promotes mesenteric arterial wall remodeling via activation of ROCK signaling and subsequent colocalization of NFATC3 with F-actin filaments. NFATC3 then translocates to the nucleus where it subsequently promotes the transcription of the smooth muscle hypertrophy and differentiation marker ACTA2.</text>
</comment>
<dbReference type="GO" id="GO:0005615">
    <property type="term" value="C:extracellular space"/>
    <property type="evidence" value="ECO:0007669"/>
    <property type="project" value="TreeGrafter"/>
</dbReference>
<feature type="domain" description="Endothelin-like toxin" evidence="9">
    <location>
        <begin position="119"/>
        <end position="140"/>
    </location>
</feature>
<dbReference type="GO" id="GO:0019229">
    <property type="term" value="P:regulation of vasoconstriction"/>
    <property type="evidence" value="ECO:0007669"/>
    <property type="project" value="InterPro"/>
</dbReference>
<dbReference type="PANTHER" id="PTHR13874">
    <property type="entry name" value="ENDOTHELIN"/>
    <property type="match status" value="1"/>
</dbReference>
<dbReference type="InterPro" id="IPR019764">
    <property type="entry name" value="Endothelin_toxin_CS"/>
</dbReference>
<evidence type="ECO:0000256" key="8">
    <source>
        <dbReference type="SAM" id="MobiDB-lite"/>
    </source>
</evidence>
<keyword evidence="5" id="KW-0839">Vasoconstrictor</keyword>
<keyword evidence="3" id="KW-0964">Secreted</keyword>
<dbReference type="SMART" id="SM00272">
    <property type="entry name" value="END"/>
    <property type="match status" value="2"/>
</dbReference>
<dbReference type="GO" id="GO:0031707">
    <property type="term" value="F:endothelin A receptor binding"/>
    <property type="evidence" value="ECO:0007669"/>
    <property type="project" value="TreeGrafter"/>
</dbReference>
<dbReference type="GO" id="GO:0003100">
    <property type="term" value="P:regulation of systemic arterial blood pressure by endothelin"/>
    <property type="evidence" value="ECO:0007669"/>
    <property type="project" value="TreeGrafter"/>
</dbReference>
<accession>A0A3B3Z535</accession>
<dbReference type="GO" id="GO:0014826">
    <property type="term" value="P:vein smooth muscle contraction"/>
    <property type="evidence" value="ECO:0007669"/>
    <property type="project" value="TreeGrafter"/>
</dbReference>